<gene>
    <name evidence="2" type="ORF">PAXRUDRAFT_78109</name>
</gene>
<reference evidence="3" key="2">
    <citation type="submission" date="2015-01" db="EMBL/GenBank/DDBJ databases">
        <title>Evolutionary Origins and Diversification of the Mycorrhizal Mutualists.</title>
        <authorList>
            <consortium name="DOE Joint Genome Institute"/>
            <consortium name="Mycorrhizal Genomics Consortium"/>
            <person name="Kohler A."/>
            <person name="Kuo A."/>
            <person name="Nagy L.G."/>
            <person name="Floudas D."/>
            <person name="Copeland A."/>
            <person name="Barry K.W."/>
            <person name="Cichocki N."/>
            <person name="Veneault-Fourrey C."/>
            <person name="LaButti K."/>
            <person name="Lindquist E.A."/>
            <person name="Lipzen A."/>
            <person name="Lundell T."/>
            <person name="Morin E."/>
            <person name="Murat C."/>
            <person name="Riley R."/>
            <person name="Ohm R."/>
            <person name="Sun H."/>
            <person name="Tunlid A."/>
            <person name="Henrissat B."/>
            <person name="Grigoriev I.V."/>
            <person name="Hibbett D.S."/>
            <person name="Martin F."/>
        </authorList>
    </citation>
    <scope>NUCLEOTIDE SEQUENCE [LARGE SCALE GENOMIC DNA]</scope>
    <source>
        <strain evidence="3">Ve08.2h10</strain>
    </source>
</reference>
<proteinExistence type="predicted"/>
<feature type="non-terminal residue" evidence="2">
    <location>
        <position position="1"/>
    </location>
</feature>
<dbReference type="Pfam" id="PF03184">
    <property type="entry name" value="DDE_1"/>
    <property type="match status" value="1"/>
</dbReference>
<sequence>WIKQLDIKMKHANWHILLLMDNFSGHTISYQPSHIQMEYFKPNMMPFVQPCDTGIIWCFKALYHCFFNQCALDYNEAGESDIYKFDLLEAMSMAKAAWDKVIPDTVCNCWHHTKIQ</sequence>
<organism evidence="2 3">
    <name type="scientific">Paxillus rubicundulus Ve08.2h10</name>
    <dbReference type="NCBI Taxonomy" id="930991"/>
    <lineage>
        <taxon>Eukaryota</taxon>
        <taxon>Fungi</taxon>
        <taxon>Dikarya</taxon>
        <taxon>Basidiomycota</taxon>
        <taxon>Agaricomycotina</taxon>
        <taxon>Agaricomycetes</taxon>
        <taxon>Agaricomycetidae</taxon>
        <taxon>Boletales</taxon>
        <taxon>Paxilineae</taxon>
        <taxon>Paxillaceae</taxon>
        <taxon>Paxillus</taxon>
    </lineage>
</organism>
<protein>
    <recommendedName>
        <fullName evidence="1">DDE-1 domain-containing protein</fullName>
    </recommendedName>
</protein>
<dbReference type="AlphaFoldDB" id="A0A0D0CFL6"/>
<name>A0A0D0CFL6_9AGAM</name>
<dbReference type="GO" id="GO:0003676">
    <property type="term" value="F:nucleic acid binding"/>
    <property type="evidence" value="ECO:0007669"/>
    <property type="project" value="InterPro"/>
</dbReference>
<dbReference type="InterPro" id="IPR004875">
    <property type="entry name" value="DDE_SF_endonuclease_dom"/>
</dbReference>
<keyword evidence="3" id="KW-1185">Reference proteome</keyword>
<dbReference type="OrthoDB" id="162969at2759"/>
<evidence type="ECO:0000259" key="1">
    <source>
        <dbReference type="Pfam" id="PF03184"/>
    </source>
</evidence>
<feature type="domain" description="DDE-1" evidence="1">
    <location>
        <begin position="1"/>
        <end position="110"/>
    </location>
</feature>
<evidence type="ECO:0000313" key="2">
    <source>
        <dbReference type="EMBL" id="KIK81472.1"/>
    </source>
</evidence>
<dbReference type="HOGENOM" id="CLU_088458_4_1_1"/>
<feature type="non-terminal residue" evidence="2">
    <location>
        <position position="116"/>
    </location>
</feature>
<accession>A0A0D0CFL6</accession>
<dbReference type="EMBL" id="KN825793">
    <property type="protein sequence ID" value="KIK81472.1"/>
    <property type="molecule type" value="Genomic_DNA"/>
</dbReference>
<evidence type="ECO:0000313" key="3">
    <source>
        <dbReference type="Proteomes" id="UP000054538"/>
    </source>
</evidence>
<reference evidence="2 3" key="1">
    <citation type="submission" date="2014-04" db="EMBL/GenBank/DDBJ databases">
        <authorList>
            <consortium name="DOE Joint Genome Institute"/>
            <person name="Kuo A."/>
            <person name="Kohler A."/>
            <person name="Jargeat P."/>
            <person name="Nagy L.G."/>
            <person name="Floudas D."/>
            <person name="Copeland A."/>
            <person name="Barry K.W."/>
            <person name="Cichocki N."/>
            <person name="Veneault-Fourrey C."/>
            <person name="LaButti K."/>
            <person name="Lindquist E.A."/>
            <person name="Lipzen A."/>
            <person name="Lundell T."/>
            <person name="Morin E."/>
            <person name="Murat C."/>
            <person name="Sun H."/>
            <person name="Tunlid A."/>
            <person name="Henrissat B."/>
            <person name="Grigoriev I.V."/>
            <person name="Hibbett D.S."/>
            <person name="Martin F."/>
            <person name="Nordberg H.P."/>
            <person name="Cantor M.N."/>
            <person name="Hua S.X."/>
        </authorList>
    </citation>
    <scope>NUCLEOTIDE SEQUENCE [LARGE SCALE GENOMIC DNA]</scope>
    <source>
        <strain evidence="2 3">Ve08.2h10</strain>
    </source>
</reference>
<dbReference type="Proteomes" id="UP000054538">
    <property type="component" value="Unassembled WGS sequence"/>
</dbReference>
<dbReference type="InParanoid" id="A0A0D0CFL6"/>